<feature type="non-terminal residue" evidence="1">
    <location>
        <position position="43"/>
    </location>
</feature>
<organism evidence="1">
    <name type="scientific">marine metagenome</name>
    <dbReference type="NCBI Taxonomy" id="408172"/>
    <lineage>
        <taxon>unclassified sequences</taxon>
        <taxon>metagenomes</taxon>
        <taxon>ecological metagenomes</taxon>
    </lineage>
</organism>
<evidence type="ECO:0000313" key="1">
    <source>
        <dbReference type="EMBL" id="SVC57792.1"/>
    </source>
</evidence>
<dbReference type="EMBL" id="UINC01098917">
    <property type="protein sequence ID" value="SVC57792.1"/>
    <property type="molecule type" value="Genomic_DNA"/>
</dbReference>
<sequence length="43" mass="5057">MLNSKQVNKPTNIFWVLFNSSDLEFNDKLKAKDFYGKDPINHV</sequence>
<dbReference type="AlphaFoldDB" id="A0A382NDH5"/>
<reference evidence="1" key="1">
    <citation type="submission" date="2018-05" db="EMBL/GenBank/DDBJ databases">
        <authorList>
            <person name="Lanie J.A."/>
            <person name="Ng W.-L."/>
            <person name="Kazmierczak K.M."/>
            <person name="Andrzejewski T.M."/>
            <person name="Davidsen T.M."/>
            <person name="Wayne K.J."/>
            <person name="Tettelin H."/>
            <person name="Glass J.I."/>
            <person name="Rusch D."/>
            <person name="Podicherti R."/>
            <person name="Tsui H.-C.T."/>
            <person name="Winkler M.E."/>
        </authorList>
    </citation>
    <scope>NUCLEOTIDE SEQUENCE</scope>
</reference>
<gene>
    <name evidence="1" type="ORF">METZ01_LOCUS310646</name>
</gene>
<name>A0A382NDH5_9ZZZZ</name>
<proteinExistence type="predicted"/>
<protein>
    <submittedName>
        <fullName evidence="1">Uncharacterized protein</fullName>
    </submittedName>
</protein>
<accession>A0A382NDH5</accession>